<feature type="transmembrane region" description="Helical" evidence="1">
    <location>
        <begin position="52"/>
        <end position="68"/>
    </location>
</feature>
<dbReference type="GO" id="GO:0005789">
    <property type="term" value="C:endoplasmic reticulum membrane"/>
    <property type="evidence" value="ECO:0007669"/>
    <property type="project" value="UniProtKB-SubCell"/>
</dbReference>
<dbReference type="PANTHER" id="PTHR14463">
    <property type="entry name" value="LIPASE MATURATION FACTOR"/>
    <property type="match status" value="1"/>
</dbReference>
<dbReference type="InterPro" id="IPR057434">
    <property type="entry name" value="LMF1/2_N"/>
</dbReference>
<feature type="transmembrane region" description="Helical" evidence="1">
    <location>
        <begin position="80"/>
        <end position="98"/>
    </location>
</feature>
<gene>
    <name evidence="4" type="primary">Lmf1</name>
    <name evidence="4" type="ORF">CERFAM_R13906</name>
</gene>
<protein>
    <recommendedName>
        <fullName evidence="1">Lipase maturation factor</fullName>
    </recommendedName>
</protein>
<proteinExistence type="inferred from homology"/>
<comment type="function">
    <text evidence="1">Involved in the maturation of specific proteins in the endoplasmic reticulum.</text>
</comment>
<evidence type="ECO:0000313" key="4">
    <source>
        <dbReference type="EMBL" id="NXD01665.1"/>
    </source>
</evidence>
<dbReference type="Pfam" id="PF06762">
    <property type="entry name" value="LMF1"/>
    <property type="match status" value="1"/>
</dbReference>
<feature type="region of interest" description="Disordered" evidence="2">
    <location>
        <begin position="203"/>
        <end position="234"/>
    </location>
</feature>
<comment type="subcellular location">
    <subcellularLocation>
        <location evidence="1">Endoplasmic reticulum membrane</location>
        <topology evidence="1">Multi-pass membrane protein</topology>
    </subcellularLocation>
</comment>
<comment type="caution">
    <text evidence="4">The sequence shown here is derived from an EMBL/GenBank/DDBJ whole genome shotgun (WGS) entry which is preliminary data.</text>
</comment>
<keyword evidence="5" id="KW-1185">Reference proteome</keyword>
<evidence type="ECO:0000313" key="5">
    <source>
        <dbReference type="Proteomes" id="UP000611277"/>
    </source>
</evidence>
<dbReference type="EMBL" id="WBNC01001990">
    <property type="protein sequence ID" value="NXD01665.1"/>
    <property type="molecule type" value="Genomic_DNA"/>
</dbReference>
<dbReference type="PANTHER" id="PTHR14463:SF10">
    <property type="entry name" value="LIPASE MATURATION FACTOR 1"/>
    <property type="match status" value="1"/>
</dbReference>
<keyword evidence="1" id="KW-1133">Transmembrane helix</keyword>
<feature type="non-terminal residue" evidence="4">
    <location>
        <position position="1"/>
    </location>
</feature>
<evidence type="ECO:0000256" key="1">
    <source>
        <dbReference type="RuleBase" id="RU361229"/>
    </source>
</evidence>
<reference evidence="4" key="1">
    <citation type="submission" date="2019-09" db="EMBL/GenBank/DDBJ databases">
        <title>Bird 10,000 Genomes (B10K) Project - Family phase.</title>
        <authorList>
            <person name="Zhang G."/>
        </authorList>
    </citation>
    <scope>NUCLEOTIDE SEQUENCE</scope>
    <source>
        <strain evidence="4">OUT-0039</strain>
        <tissue evidence="4">Muscle</tissue>
    </source>
</reference>
<keyword evidence="1" id="KW-0472">Membrane</keyword>
<evidence type="ECO:0000259" key="3">
    <source>
        <dbReference type="Pfam" id="PF06762"/>
    </source>
</evidence>
<name>A0A851SG23_CERFA</name>
<feature type="domain" description="Lipase maturation factor 1/2 N-terminal" evidence="3">
    <location>
        <begin position="13"/>
        <end position="112"/>
    </location>
</feature>
<accession>A0A851SG23</accession>
<dbReference type="Proteomes" id="UP000611277">
    <property type="component" value="Unassembled WGS sequence"/>
</dbReference>
<feature type="non-terminal residue" evidence="4">
    <location>
        <position position="280"/>
    </location>
</feature>
<comment type="caution">
    <text evidence="1">Lacks conserved residue(s) required for the propagation of feature annotation.</text>
</comment>
<feature type="transmembrane region" description="Helical" evidence="1">
    <location>
        <begin position="146"/>
        <end position="167"/>
    </location>
</feature>
<comment type="similarity">
    <text evidence="1">Belongs to the lipase maturation factor family.</text>
</comment>
<sequence>EQGQNFVAALHTKFWRGLIPFFPLMLQTQPVPNPISYFMHRSPWWFHRFETLVNHFIELVVPFFLLLGRRMSILHGLLQILFQVLLILSGNLSFLNWLTMVPSISCFDDASLGFLFGSRLRQRVARMQLPGEPGQQLSLGSCIRRVLNISLGLLIAALSVPVVLNLLSSRQVMNSSFNPLRIVNTYGAFGRYLWAFIGTSQSSPQGIPDTPGALNQKGNPDLESSRKKPAVPNVSISSSFPKTYEQNEWIIHLAGKLLAQEEETLALLATNPFAGREPPR</sequence>
<evidence type="ECO:0000256" key="2">
    <source>
        <dbReference type="SAM" id="MobiDB-lite"/>
    </source>
</evidence>
<dbReference type="AlphaFoldDB" id="A0A851SG23"/>
<dbReference type="InterPro" id="IPR009613">
    <property type="entry name" value="LMF"/>
</dbReference>
<dbReference type="GO" id="GO:0051604">
    <property type="term" value="P:protein maturation"/>
    <property type="evidence" value="ECO:0007669"/>
    <property type="project" value="InterPro"/>
</dbReference>
<keyword evidence="1" id="KW-0812">Transmembrane</keyword>
<organism evidence="4 5">
    <name type="scientific">Certhia familiaris</name>
    <name type="common">Eurasian treecreeper</name>
    <dbReference type="NCBI Taxonomy" id="73333"/>
    <lineage>
        <taxon>Eukaryota</taxon>
        <taxon>Metazoa</taxon>
        <taxon>Chordata</taxon>
        <taxon>Craniata</taxon>
        <taxon>Vertebrata</taxon>
        <taxon>Euteleostomi</taxon>
        <taxon>Archelosauria</taxon>
        <taxon>Archosauria</taxon>
        <taxon>Dinosauria</taxon>
        <taxon>Saurischia</taxon>
        <taxon>Theropoda</taxon>
        <taxon>Coelurosauria</taxon>
        <taxon>Aves</taxon>
        <taxon>Neognathae</taxon>
        <taxon>Neoaves</taxon>
        <taxon>Telluraves</taxon>
        <taxon>Australaves</taxon>
        <taxon>Passeriformes</taxon>
        <taxon>Certhiidae</taxon>
        <taxon>Certhiinae</taxon>
        <taxon>Certhia</taxon>
    </lineage>
</organism>
<keyword evidence="1" id="KW-0256">Endoplasmic reticulum</keyword>